<comment type="caution">
    <text evidence="2">The sequence shown here is derived from an EMBL/GenBank/DDBJ whole genome shotgun (WGS) entry which is preliminary data.</text>
</comment>
<proteinExistence type="predicted"/>
<accession>A0A5C6G0C8</accession>
<dbReference type="EMBL" id="SBHS01000044">
    <property type="protein sequence ID" value="TWU71465.1"/>
    <property type="molecule type" value="Genomic_DNA"/>
</dbReference>
<reference evidence="3" key="1">
    <citation type="submission" date="2018-12" db="EMBL/GenBank/DDBJ databases">
        <title>The complete genome of Metarhizium rileyi, a key fungal pathogen of Lepidoptera.</title>
        <authorList>
            <person name="Binneck E."/>
            <person name="Lastra C.C.L."/>
            <person name="Sosa-Gomez D.R."/>
        </authorList>
    </citation>
    <scope>NUCLEOTIDE SEQUENCE [LARGE SCALE GENOMIC DNA]</scope>
    <source>
        <strain evidence="3">Cep018-CH2</strain>
    </source>
</reference>
<gene>
    <name evidence="2" type="ORF">ED733_002700</name>
</gene>
<evidence type="ECO:0000313" key="2">
    <source>
        <dbReference type="EMBL" id="TWU71465.1"/>
    </source>
</evidence>
<protein>
    <submittedName>
        <fullName evidence="2">Uncharacterized protein</fullName>
    </submittedName>
</protein>
<dbReference type="Proteomes" id="UP000317257">
    <property type="component" value="Unassembled WGS sequence"/>
</dbReference>
<sequence length="107" mass="11781">MSSVSVHEVVLLPTPISDLPSSTSLWKDFSSSGRSLSSNLVRTEAVAASLFNFLFLIKKLSTLLHTLPVQNRKKIFADPSHNPWRDAAYKPNNPRELSNEGASLDST</sequence>
<evidence type="ECO:0000256" key="1">
    <source>
        <dbReference type="SAM" id="MobiDB-lite"/>
    </source>
</evidence>
<organism evidence="2 3">
    <name type="scientific">Metarhizium rileyi (strain RCEF 4871)</name>
    <name type="common">Nomuraea rileyi</name>
    <dbReference type="NCBI Taxonomy" id="1649241"/>
    <lineage>
        <taxon>Eukaryota</taxon>
        <taxon>Fungi</taxon>
        <taxon>Dikarya</taxon>
        <taxon>Ascomycota</taxon>
        <taxon>Pezizomycotina</taxon>
        <taxon>Sordariomycetes</taxon>
        <taxon>Hypocreomycetidae</taxon>
        <taxon>Hypocreales</taxon>
        <taxon>Clavicipitaceae</taxon>
        <taxon>Metarhizium</taxon>
    </lineage>
</organism>
<dbReference type="AlphaFoldDB" id="A0A5C6G0C8"/>
<evidence type="ECO:0000313" key="3">
    <source>
        <dbReference type="Proteomes" id="UP000317257"/>
    </source>
</evidence>
<feature type="region of interest" description="Disordered" evidence="1">
    <location>
        <begin position="76"/>
        <end position="107"/>
    </location>
</feature>
<name>A0A5C6G0C8_METRR</name>